<gene>
    <name evidence="2" type="ORF">SVIO_026880</name>
</gene>
<reference evidence="2 3" key="1">
    <citation type="journal article" date="2020" name="Int. J. Syst. Evol. Microbiol.">
        <title>Reclassification of Streptomyces castelarensis and Streptomyces sporoclivatus as later heterotypic synonyms of Streptomyces antimycoticus.</title>
        <authorList>
            <person name="Komaki H."/>
            <person name="Tamura T."/>
        </authorList>
    </citation>
    <scope>NUCLEOTIDE SEQUENCE [LARGE SCALE GENOMIC DNA]</scope>
    <source>
        <strain evidence="2 3">NBRC 13459</strain>
    </source>
</reference>
<dbReference type="EMBL" id="BJHW01000001">
    <property type="protein sequence ID" value="GDY52065.1"/>
    <property type="molecule type" value="Genomic_DNA"/>
</dbReference>
<dbReference type="Proteomes" id="UP000301309">
    <property type="component" value="Unassembled WGS sequence"/>
</dbReference>
<name>A0A4D4KT01_STRVO</name>
<dbReference type="AlphaFoldDB" id="A0A4D4KT01"/>
<accession>A0A4D4KT01</accession>
<keyword evidence="3" id="KW-1185">Reference proteome</keyword>
<proteinExistence type="predicted"/>
<comment type="caution">
    <text evidence="2">The sequence shown here is derived from an EMBL/GenBank/DDBJ whole genome shotgun (WGS) entry which is preliminary data.</text>
</comment>
<evidence type="ECO:0000256" key="1">
    <source>
        <dbReference type="SAM" id="MobiDB-lite"/>
    </source>
</evidence>
<evidence type="ECO:0000313" key="3">
    <source>
        <dbReference type="Proteomes" id="UP000301309"/>
    </source>
</evidence>
<protein>
    <submittedName>
        <fullName evidence="2">Uncharacterized protein</fullName>
    </submittedName>
</protein>
<sequence length="113" mass="12546">MSRTWAGTDYGKAHHHCPPLDSEGETPLSRRAANGAPELLTVSPTRACRGDQVPAWYRPVLGAEFLVAIGGSLDAFPRPPGSLRRRDPRSLRLRQNRRQPSPPSALIRVRQCR</sequence>
<organism evidence="2 3">
    <name type="scientific">Streptomyces violaceusniger</name>
    <dbReference type="NCBI Taxonomy" id="68280"/>
    <lineage>
        <taxon>Bacteria</taxon>
        <taxon>Bacillati</taxon>
        <taxon>Actinomycetota</taxon>
        <taxon>Actinomycetes</taxon>
        <taxon>Kitasatosporales</taxon>
        <taxon>Streptomycetaceae</taxon>
        <taxon>Streptomyces</taxon>
        <taxon>Streptomyces violaceusniger group</taxon>
    </lineage>
</organism>
<feature type="region of interest" description="Disordered" evidence="1">
    <location>
        <begin position="1"/>
        <end position="43"/>
    </location>
</feature>
<feature type="region of interest" description="Disordered" evidence="1">
    <location>
        <begin position="72"/>
        <end position="113"/>
    </location>
</feature>
<evidence type="ECO:0000313" key="2">
    <source>
        <dbReference type="EMBL" id="GDY52065.1"/>
    </source>
</evidence>